<evidence type="ECO:0000256" key="1">
    <source>
        <dbReference type="ARBA" id="ARBA00004906"/>
    </source>
</evidence>
<evidence type="ECO:0000313" key="8">
    <source>
        <dbReference type="EMBL" id="THV05489.1"/>
    </source>
</evidence>
<dbReference type="GO" id="GO:0030674">
    <property type="term" value="F:protein-macromolecule adaptor activity"/>
    <property type="evidence" value="ECO:0007669"/>
    <property type="project" value="TreeGrafter"/>
</dbReference>
<dbReference type="InterPro" id="IPR036322">
    <property type="entry name" value="WD40_repeat_dom_sf"/>
</dbReference>
<dbReference type="GO" id="GO:0005634">
    <property type="term" value="C:nucleus"/>
    <property type="evidence" value="ECO:0007669"/>
    <property type="project" value="TreeGrafter"/>
</dbReference>
<feature type="region of interest" description="Disordered" evidence="7">
    <location>
        <begin position="39"/>
        <end position="85"/>
    </location>
</feature>
<evidence type="ECO:0000313" key="9">
    <source>
        <dbReference type="Proteomes" id="UP000297245"/>
    </source>
</evidence>
<keyword evidence="9" id="KW-1185">Reference proteome</keyword>
<dbReference type="GO" id="GO:0043161">
    <property type="term" value="P:proteasome-mediated ubiquitin-dependent protein catabolic process"/>
    <property type="evidence" value="ECO:0007669"/>
    <property type="project" value="TreeGrafter"/>
</dbReference>
<dbReference type="PROSITE" id="PS50294">
    <property type="entry name" value="WD_REPEATS_REGION"/>
    <property type="match status" value="2"/>
</dbReference>
<dbReference type="PANTHER" id="PTHR22852:SF0">
    <property type="entry name" value="DENTICLELESS PROTEIN HOMOLOG"/>
    <property type="match status" value="1"/>
</dbReference>
<sequence>MLPSPSSSPVHPQILHNRTNVVDECIPPPHIPRPFFTQLPTPPTKHAGVKRVATSQNRSPIKRLKLSAEDESESSDDDEDEFVVEPKTPRHSIHRFWPQDPYQRAAPAAVSTRSILQSFVSSNKSDTFKCQSIDLSSFLTPPYACAYSHHSKSGGESLLAVATEQGSVHLIDTKKRRDWDLEPPRTTLQPHTNAIFHVAWAPTDELLATCSGDHSSKIVNVSSKEVLYSLRGHTGTVKCAAWNPQHQDLLSTGGRDGTICIWDLRVGENRGHNSGPILEPVMMIQGAHESLNTKPGRPKNAIKAKSVTNLVYNGSDSLTSSGSFDGILRTWDLRFLTDKKKSKRTKGKKTTPICISSTDPTTDHGARRPRGILSLAPGTISTSGLLFALGADSRIHTFSASTLTPLPVSYAHQSLKVNSSFYLNMAISPCGRWLASGNGGRDGSCLLFDVASAGRPFARAEDGIELKGQIGEVGAVDWAENMLATCSDDGTVRVWRPDIETYKTCVESPEQGKWDWSWSLS</sequence>
<name>A0A4S8MS68_DENBC</name>
<protein>
    <submittedName>
        <fullName evidence="8">WD40 repeat-like protein</fullName>
    </submittedName>
</protein>
<gene>
    <name evidence="8" type="ORF">K435DRAFT_816438</name>
</gene>
<dbReference type="InterPro" id="IPR051865">
    <property type="entry name" value="WD-repeat_CDT2_adapter"/>
</dbReference>
<dbReference type="Gene3D" id="2.130.10.10">
    <property type="entry name" value="YVTN repeat-like/Quinoprotein amine dehydrogenase"/>
    <property type="match status" value="2"/>
</dbReference>
<dbReference type="InterPro" id="IPR001680">
    <property type="entry name" value="WD40_rpt"/>
</dbReference>
<keyword evidence="3" id="KW-0677">Repeat</keyword>
<accession>A0A4S8MS68</accession>
<feature type="region of interest" description="Disordered" evidence="7">
    <location>
        <begin position="347"/>
        <end position="369"/>
    </location>
</feature>
<proteinExistence type="inferred from homology"/>
<dbReference type="SUPFAM" id="SSF50978">
    <property type="entry name" value="WD40 repeat-like"/>
    <property type="match status" value="1"/>
</dbReference>
<organism evidence="8 9">
    <name type="scientific">Dendrothele bispora (strain CBS 962.96)</name>
    <dbReference type="NCBI Taxonomy" id="1314807"/>
    <lineage>
        <taxon>Eukaryota</taxon>
        <taxon>Fungi</taxon>
        <taxon>Dikarya</taxon>
        <taxon>Basidiomycota</taxon>
        <taxon>Agaricomycotina</taxon>
        <taxon>Agaricomycetes</taxon>
        <taxon>Agaricomycetidae</taxon>
        <taxon>Agaricales</taxon>
        <taxon>Agaricales incertae sedis</taxon>
        <taxon>Dendrothele</taxon>
    </lineage>
</organism>
<feature type="repeat" description="WD" evidence="6">
    <location>
        <begin position="188"/>
        <end position="229"/>
    </location>
</feature>
<dbReference type="EMBL" id="ML179049">
    <property type="protein sequence ID" value="THV05489.1"/>
    <property type="molecule type" value="Genomic_DNA"/>
</dbReference>
<evidence type="ECO:0000256" key="7">
    <source>
        <dbReference type="SAM" id="MobiDB-lite"/>
    </source>
</evidence>
<dbReference type="Proteomes" id="UP000297245">
    <property type="component" value="Unassembled WGS sequence"/>
</dbReference>
<reference evidence="8 9" key="1">
    <citation type="journal article" date="2019" name="Nat. Ecol. Evol.">
        <title>Megaphylogeny resolves global patterns of mushroom evolution.</title>
        <authorList>
            <person name="Varga T."/>
            <person name="Krizsan K."/>
            <person name="Foldi C."/>
            <person name="Dima B."/>
            <person name="Sanchez-Garcia M."/>
            <person name="Sanchez-Ramirez S."/>
            <person name="Szollosi G.J."/>
            <person name="Szarkandi J.G."/>
            <person name="Papp V."/>
            <person name="Albert L."/>
            <person name="Andreopoulos W."/>
            <person name="Angelini C."/>
            <person name="Antonin V."/>
            <person name="Barry K.W."/>
            <person name="Bougher N.L."/>
            <person name="Buchanan P."/>
            <person name="Buyck B."/>
            <person name="Bense V."/>
            <person name="Catcheside P."/>
            <person name="Chovatia M."/>
            <person name="Cooper J."/>
            <person name="Damon W."/>
            <person name="Desjardin D."/>
            <person name="Finy P."/>
            <person name="Geml J."/>
            <person name="Haridas S."/>
            <person name="Hughes K."/>
            <person name="Justo A."/>
            <person name="Karasinski D."/>
            <person name="Kautmanova I."/>
            <person name="Kiss B."/>
            <person name="Kocsube S."/>
            <person name="Kotiranta H."/>
            <person name="LaButti K.M."/>
            <person name="Lechner B.E."/>
            <person name="Liimatainen K."/>
            <person name="Lipzen A."/>
            <person name="Lukacs Z."/>
            <person name="Mihaltcheva S."/>
            <person name="Morgado L.N."/>
            <person name="Niskanen T."/>
            <person name="Noordeloos M.E."/>
            <person name="Ohm R.A."/>
            <person name="Ortiz-Santana B."/>
            <person name="Ovrebo C."/>
            <person name="Racz N."/>
            <person name="Riley R."/>
            <person name="Savchenko A."/>
            <person name="Shiryaev A."/>
            <person name="Soop K."/>
            <person name="Spirin V."/>
            <person name="Szebenyi C."/>
            <person name="Tomsovsky M."/>
            <person name="Tulloss R.E."/>
            <person name="Uehling J."/>
            <person name="Grigoriev I.V."/>
            <person name="Vagvolgyi C."/>
            <person name="Papp T."/>
            <person name="Martin F.M."/>
            <person name="Miettinen O."/>
            <person name="Hibbett D.S."/>
            <person name="Nagy L.G."/>
        </authorList>
    </citation>
    <scope>NUCLEOTIDE SEQUENCE [LARGE SCALE GENOMIC DNA]</scope>
    <source>
        <strain evidence="8 9">CBS 962.96</strain>
    </source>
</reference>
<dbReference type="AlphaFoldDB" id="A0A4S8MS68"/>
<dbReference type="PROSITE" id="PS00678">
    <property type="entry name" value="WD_REPEATS_1"/>
    <property type="match status" value="2"/>
</dbReference>
<dbReference type="PROSITE" id="PS50082">
    <property type="entry name" value="WD_REPEATS_2"/>
    <property type="match status" value="3"/>
</dbReference>
<feature type="repeat" description="WD" evidence="6">
    <location>
        <begin position="466"/>
        <end position="495"/>
    </location>
</feature>
<feature type="compositionally biased region" description="Acidic residues" evidence="7">
    <location>
        <begin position="69"/>
        <end position="83"/>
    </location>
</feature>
<keyword evidence="2 6" id="KW-0853">WD repeat</keyword>
<evidence type="ECO:0000256" key="5">
    <source>
        <dbReference type="ARBA" id="ARBA00038344"/>
    </source>
</evidence>
<comment type="similarity">
    <text evidence="5">Belongs to the WD repeat cdt2 family.</text>
</comment>
<dbReference type="InterPro" id="IPR015943">
    <property type="entry name" value="WD40/YVTN_repeat-like_dom_sf"/>
</dbReference>
<evidence type="ECO:0000256" key="2">
    <source>
        <dbReference type="ARBA" id="ARBA00022574"/>
    </source>
</evidence>
<dbReference type="Pfam" id="PF00400">
    <property type="entry name" value="WD40"/>
    <property type="match status" value="4"/>
</dbReference>
<evidence type="ECO:0000256" key="4">
    <source>
        <dbReference type="ARBA" id="ARBA00022786"/>
    </source>
</evidence>
<dbReference type="SMART" id="SM00320">
    <property type="entry name" value="WD40"/>
    <property type="match status" value="6"/>
</dbReference>
<dbReference type="InterPro" id="IPR019775">
    <property type="entry name" value="WD40_repeat_CS"/>
</dbReference>
<evidence type="ECO:0000256" key="6">
    <source>
        <dbReference type="PROSITE-ProRule" id="PRU00221"/>
    </source>
</evidence>
<keyword evidence="4" id="KW-0833">Ubl conjugation pathway</keyword>
<evidence type="ECO:0000256" key="3">
    <source>
        <dbReference type="ARBA" id="ARBA00022737"/>
    </source>
</evidence>
<dbReference type="OrthoDB" id="2096344at2759"/>
<comment type="pathway">
    <text evidence="1">Protein modification; protein ubiquitination.</text>
</comment>
<feature type="repeat" description="WD" evidence="6">
    <location>
        <begin position="230"/>
        <end position="272"/>
    </location>
</feature>
<dbReference type="PANTHER" id="PTHR22852">
    <property type="entry name" value="LETHAL 2 DENTICLELESS PROTEIN RETINOIC ACID-REGULATED NUCLEAR MATRIX-ASSOCIATED PROTEIN"/>
    <property type="match status" value="1"/>
</dbReference>